<keyword evidence="2" id="KW-0732">Signal</keyword>
<evidence type="ECO:0000256" key="1">
    <source>
        <dbReference type="SAM" id="MobiDB-lite"/>
    </source>
</evidence>
<protein>
    <submittedName>
        <fullName evidence="3">Uncharacterized protein</fullName>
    </submittedName>
</protein>
<feature type="region of interest" description="Disordered" evidence="1">
    <location>
        <begin position="205"/>
        <end position="232"/>
    </location>
</feature>
<evidence type="ECO:0000256" key="2">
    <source>
        <dbReference type="SAM" id="SignalP"/>
    </source>
</evidence>
<name>A0A6D2JRE3_9BRAS</name>
<organism evidence="3 4">
    <name type="scientific">Microthlaspi erraticum</name>
    <dbReference type="NCBI Taxonomy" id="1685480"/>
    <lineage>
        <taxon>Eukaryota</taxon>
        <taxon>Viridiplantae</taxon>
        <taxon>Streptophyta</taxon>
        <taxon>Embryophyta</taxon>
        <taxon>Tracheophyta</taxon>
        <taxon>Spermatophyta</taxon>
        <taxon>Magnoliopsida</taxon>
        <taxon>eudicotyledons</taxon>
        <taxon>Gunneridae</taxon>
        <taxon>Pentapetalae</taxon>
        <taxon>rosids</taxon>
        <taxon>malvids</taxon>
        <taxon>Brassicales</taxon>
        <taxon>Brassicaceae</taxon>
        <taxon>Coluteocarpeae</taxon>
        <taxon>Microthlaspi</taxon>
    </lineage>
</organism>
<feature type="compositionally biased region" description="Low complexity" evidence="1">
    <location>
        <begin position="274"/>
        <end position="284"/>
    </location>
</feature>
<feature type="compositionally biased region" description="Polar residues" evidence="1">
    <location>
        <begin position="344"/>
        <end position="360"/>
    </location>
</feature>
<feature type="compositionally biased region" description="Polar residues" evidence="1">
    <location>
        <begin position="55"/>
        <end position="66"/>
    </location>
</feature>
<keyword evidence="4" id="KW-1185">Reference proteome</keyword>
<feature type="compositionally biased region" description="Low complexity" evidence="1">
    <location>
        <begin position="213"/>
        <end position="223"/>
    </location>
</feature>
<dbReference type="AlphaFoldDB" id="A0A6D2JRE3"/>
<feature type="compositionally biased region" description="Polar residues" evidence="1">
    <location>
        <begin position="325"/>
        <end position="336"/>
    </location>
</feature>
<dbReference type="EMBL" id="CACVBM020001258">
    <property type="protein sequence ID" value="CAA7041963.1"/>
    <property type="molecule type" value="Genomic_DNA"/>
</dbReference>
<feature type="region of interest" description="Disordered" evidence="1">
    <location>
        <begin position="18"/>
        <end position="103"/>
    </location>
</feature>
<feature type="region of interest" description="Disordered" evidence="1">
    <location>
        <begin position="258"/>
        <end position="293"/>
    </location>
</feature>
<feature type="signal peptide" evidence="2">
    <location>
        <begin position="1"/>
        <end position="16"/>
    </location>
</feature>
<comment type="caution">
    <text evidence="3">The sequence shown here is derived from an EMBL/GenBank/DDBJ whole genome shotgun (WGS) entry which is preliminary data.</text>
</comment>
<sequence length="398" mass="43551">MAFVLTILLVISSVHSHATSDDISVESDNDEEEQESGEDDDDNNEEGFTYGVPESQPQQPMENHSSVPIEIPTHNRRSRQHGNRGGRTTNRGRNQSSRQTTQIPRRRAVMDTHLTNIESYLATMQTPIQMLNARSQANEDYERESWLQLNELQGIEKFTDFWWASSEILRDPFEQKRFVLLKNNEERIRFLEGVTGYDRSGTFRGSPWKRQLSGSSGPSSRGSFGSGSGSPGVGGFSQFNNAGNFNIGGTSNFGGDGYDRSGTFRGSPWKRQLSGSSGPSSRGSFGSGSGSPGVGGFSQFNNAGNFNIGGTSNFGGDGTSNLGGFSQFVSSGSPNQFRRRQGFQVPNSNPQFDESSNPRVSSDEGFAYRPASASELLDRFNLSDFNRTIGNNDNDGDN</sequence>
<gene>
    <name evidence="3" type="ORF">MERR_LOCUS29198</name>
</gene>
<feature type="chain" id="PRO_5025458322" evidence="2">
    <location>
        <begin position="17"/>
        <end position="398"/>
    </location>
</feature>
<reference evidence="3" key="1">
    <citation type="submission" date="2020-01" db="EMBL/GenBank/DDBJ databases">
        <authorList>
            <person name="Mishra B."/>
        </authorList>
    </citation>
    <scope>NUCLEOTIDE SEQUENCE [LARGE SCALE GENOMIC DNA]</scope>
</reference>
<feature type="compositionally biased region" description="Basic residues" evidence="1">
    <location>
        <begin position="74"/>
        <end position="84"/>
    </location>
</feature>
<dbReference type="Proteomes" id="UP000467841">
    <property type="component" value="Unassembled WGS sequence"/>
</dbReference>
<feature type="compositionally biased region" description="Acidic residues" evidence="1">
    <location>
        <begin position="23"/>
        <end position="45"/>
    </location>
</feature>
<evidence type="ECO:0000313" key="4">
    <source>
        <dbReference type="Proteomes" id="UP000467841"/>
    </source>
</evidence>
<proteinExistence type="predicted"/>
<feature type="region of interest" description="Disordered" evidence="1">
    <location>
        <begin position="325"/>
        <end position="367"/>
    </location>
</feature>
<accession>A0A6D2JRE3</accession>
<evidence type="ECO:0000313" key="3">
    <source>
        <dbReference type="EMBL" id="CAA7041963.1"/>
    </source>
</evidence>
<dbReference type="OrthoDB" id="1111756at2759"/>